<dbReference type="EMBL" id="JAGJCF010000001">
    <property type="protein sequence ID" value="MBP0614254.1"/>
    <property type="molecule type" value="Genomic_DNA"/>
</dbReference>
<accession>A0ABS4BDW4</accession>
<keyword evidence="3" id="KW-1185">Reference proteome</keyword>
<reference evidence="2 3" key="1">
    <citation type="submission" date="2021-04" db="EMBL/GenBank/DDBJ databases">
        <title>Whole genome sequence of Jiella sp. KSK16Y-1.</title>
        <authorList>
            <person name="Tuo L."/>
        </authorList>
    </citation>
    <scope>NUCLEOTIDE SEQUENCE [LARGE SCALE GENOMIC DNA]</scope>
    <source>
        <strain evidence="2 3">KSK16Y-1</strain>
    </source>
</reference>
<evidence type="ECO:0000313" key="2">
    <source>
        <dbReference type="EMBL" id="MBP0614254.1"/>
    </source>
</evidence>
<protein>
    <submittedName>
        <fullName evidence="2">Uncharacterized protein</fullName>
    </submittedName>
</protein>
<sequence>MRSLSAIISSQARPTKAYNHRGTCATQFSNRASRLQVACRGVGLVPIAGIVFDPAHHGIPVLRALGIAAITAGLPPLPRLDPGGLWQLATQEHGGIANNVRAGRAFEETNKDVQERSKQGFGDPL</sequence>
<feature type="region of interest" description="Disordered" evidence="1">
    <location>
        <begin position="105"/>
        <end position="125"/>
    </location>
</feature>
<name>A0ABS4BDW4_9HYPH</name>
<dbReference type="RefSeq" id="WP_209592673.1">
    <property type="nucleotide sequence ID" value="NZ_JAGJCF010000001.1"/>
</dbReference>
<evidence type="ECO:0000313" key="3">
    <source>
        <dbReference type="Proteomes" id="UP000678276"/>
    </source>
</evidence>
<gene>
    <name evidence="2" type="ORF">J6595_01440</name>
</gene>
<organism evidence="2 3">
    <name type="scientific">Jiella mangrovi</name>
    <dbReference type="NCBI Taxonomy" id="2821407"/>
    <lineage>
        <taxon>Bacteria</taxon>
        <taxon>Pseudomonadati</taxon>
        <taxon>Pseudomonadota</taxon>
        <taxon>Alphaproteobacteria</taxon>
        <taxon>Hyphomicrobiales</taxon>
        <taxon>Aurantimonadaceae</taxon>
        <taxon>Jiella</taxon>
    </lineage>
</organism>
<comment type="caution">
    <text evidence="2">The sequence shown here is derived from an EMBL/GenBank/DDBJ whole genome shotgun (WGS) entry which is preliminary data.</text>
</comment>
<evidence type="ECO:0000256" key="1">
    <source>
        <dbReference type="SAM" id="MobiDB-lite"/>
    </source>
</evidence>
<dbReference type="Proteomes" id="UP000678276">
    <property type="component" value="Unassembled WGS sequence"/>
</dbReference>
<feature type="compositionally biased region" description="Basic and acidic residues" evidence="1">
    <location>
        <begin position="105"/>
        <end position="118"/>
    </location>
</feature>
<proteinExistence type="predicted"/>